<organism evidence="1 2">
    <name type="scientific">Solanum tuberosum</name>
    <name type="common">Potato</name>
    <dbReference type="NCBI Taxonomy" id="4113"/>
    <lineage>
        <taxon>Eukaryota</taxon>
        <taxon>Viridiplantae</taxon>
        <taxon>Streptophyta</taxon>
        <taxon>Embryophyta</taxon>
        <taxon>Tracheophyta</taxon>
        <taxon>Spermatophyta</taxon>
        <taxon>Magnoliopsida</taxon>
        <taxon>eudicotyledons</taxon>
        <taxon>Gunneridae</taxon>
        <taxon>Pentapetalae</taxon>
        <taxon>asterids</taxon>
        <taxon>lamiids</taxon>
        <taxon>Solanales</taxon>
        <taxon>Solanaceae</taxon>
        <taxon>Solanoideae</taxon>
        <taxon>Solaneae</taxon>
        <taxon>Solanum</taxon>
    </lineage>
</organism>
<reference evidence="1" key="2">
    <citation type="submission" date="2015-06" db="UniProtKB">
        <authorList>
            <consortium name="EnsemblPlants"/>
        </authorList>
    </citation>
    <scope>IDENTIFICATION</scope>
    <source>
        <strain evidence="1">DM1-3 516 R44</strain>
    </source>
</reference>
<dbReference type="Proteomes" id="UP000011115">
    <property type="component" value="Unassembled WGS sequence"/>
</dbReference>
<dbReference type="EnsemblPlants" id="PGSC0003DMT400057559">
    <property type="protein sequence ID" value="PGSC0003DMT400057559"/>
    <property type="gene ID" value="PGSC0003DMG402022351"/>
</dbReference>
<protein>
    <submittedName>
        <fullName evidence="1">Uncharacterized protein</fullName>
    </submittedName>
</protein>
<evidence type="ECO:0000313" key="1">
    <source>
        <dbReference type="EnsemblPlants" id="PGSC0003DMT400057559"/>
    </source>
</evidence>
<dbReference type="AlphaFoldDB" id="M1C1A2"/>
<dbReference type="InParanoid" id="M1C1A2"/>
<dbReference type="PaxDb" id="4113-PGSC0003DMT400057559"/>
<name>M1C1A2_SOLTU</name>
<sequence>MDKLMQLFGFSERAIPQVEVCDCCKKVQLPRSLHQQVTKGKQQVNFFCVGRAREIEI</sequence>
<dbReference type="Gramene" id="PGSC0003DMT400057559">
    <property type="protein sequence ID" value="PGSC0003DMT400057559"/>
    <property type="gene ID" value="PGSC0003DMG402022351"/>
</dbReference>
<proteinExistence type="predicted"/>
<accession>M1C1A2</accession>
<reference evidence="2" key="1">
    <citation type="journal article" date="2011" name="Nature">
        <title>Genome sequence and analysis of the tuber crop potato.</title>
        <authorList>
            <consortium name="The Potato Genome Sequencing Consortium"/>
        </authorList>
    </citation>
    <scope>NUCLEOTIDE SEQUENCE [LARGE SCALE GENOMIC DNA]</scope>
    <source>
        <strain evidence="2">cv. DM1-3 516 R44</strain>
    </source>
</reference>
<evidence type="ECO:0000313" key="2">
    <source>
        <dbReference type="Proteomes" id="UP000011115"/>
    </source>
</evidence>
<dbReference type="HOGENOM" id="CLU_3000196_0_0_1"/>
<keyword evidence="2" id="KW-1185">Reference proteome</keyword>